<protein>
    <recommendedName>
        <fullName evidence="4">Lipoprotein</fullName>
    </recommendedName>
</protein>
<comment type="caution">
    <text evidence="2">The sequence shown here is derived from an EMBL/GenBank/DDBJ whole genome shotgun (WGS) entry which is preliminary data.</text>
</comment>
<dbReference type="RefSeq" id="WP_386752327.1">
    <property type="nucleotide sequence ID" value="NZ_JBHSNM010000001.1"/>
</dbReference>
<evidence type="ECO:0000256" key="1">
    <source>
        <dbReference type="SAM" id="SignalP"/>
    </source>
</evidence>
<feature type="chain" id="PRO_5046517753" description="Lipoprotein" evidence="1">
    <location>
        <begin position="22"/>
        <end position="155"/>
    </location>
</feature>
<keyword evidence="3" id="KW-1185">Reference proteome</keyword>
<keyword evidence="1" id="KW-0732">Signal</keyword>
<feature type="signal peptide" evidence="1">
    <location>
        <begin position="1"/>
        <end position="21"/>
    </location>
</feature>
<evidence type="ECO:0008006" key="4">
    <source>
        <dbReference type="Google" id="ProtNLM"/>
    </source>
</evidence>
<dbReference type="Proteomes" id="UP001596036">
    <property type="component" value="Unassembled WGS sequence"/>
</dbReference>
<sequence length="155" mass="17244">MNRYRENGALAMILAASMALAGCTSMHVVGAQAGRSATAVGGSVAGVPSGWPEEVPIPQGATIDGVRCGDRYCRLWFGLMNFDQMSALRRDYLALIKDSGKWERLGWPEELYEYHVYRYTAATSSSKCGYTWEMQHGQIAGDAQHRWRVFVSLTW</sequence>
<gene>
    <name evidence="2" type="ORF">ACFPN1_01320</name>
</gene>
<proteinExistence type="predicted"/>
<dbReference type="PROSITE" id="PS51257">
    <property type="entry name" value="PROKAR_LIPOPROTEIN"/>
    <property type="match status" value="1"/>
</dbReference>
<organism evidence="2 3">
    <name type="scientific">Lysobacter yangpyeongensis</name>
    <dbReference type="NCBI Taxonomy" id="346182"/>
    <lineage>
        <taxon>Bacteria</taxon>
        <taxon>Pseudomonadati</taxon>
        <taxon>Pseudomonadota</taxon>
        <taxon>Gammaproteobacteria</taxon>
        <taxon>Lysobacterales</taxon>
        <taxon>Lysobacteraceae</taxon>
        <taxon>Lysobacter</taxon>
    </lineage>
</organism>
<evidence type="ECO:0000313" key="3">
    <source>
        <dbReference type="Proteomes" id="UP001596036"/>
    </source>
</evidence>
<reference evidence="3" key="1">
    <citation type="journal article" date="2019" name="Int. J. Syst. Evol. Microbiol.">
        <title>The Global Catalogue of Microorganisms (GCM) 10K type strain sequencing project: providing services to taxonomists for standard genome sequencing and annotation.</title>
        <authorList>
            <consortium name="The Broad Institute Genomics Platform"/>
            <consortium name="The Broad Institute Genome Sequencing Center for Infectious Disease"/>
            <person name="Wu L."/>
            <person name="Ma J."/>
        </authorList>
    </citation>
    <scope>NUCLEOTIDE SEQUENCE [LARGE SCALE GENOMIC DNA]</scope>
    <source>
        <strain evidence="3">KACC 11407</strain>
    </source>
</reference>
<accession>A0ABW0SI59</accession>
<dbReference type="EMBL" id="JBHSNM010000001">
    <property type="protein sequence ID" value="MFC5568703.1"/>
    <property type="molecule type" value="Genomic_DNA"/>
</dbReference>
<name>A0ABW0SI59_9GAMM</name>
<evidence type="ECO:0000313" key="2">
    <source>
        <dbReference type="EMBL" id="MFC5568703.1"/>
    </source>
</evidence>